<dbReference type="EMBL" id="OM638103">
    <property type="protein sequence ID" value="UNY46909.1"/>
    <property type="molecule type" value="Genomic_DNA"/>
</dbReference>
<proteinExistence type="predicted"/>
<name>A0AAE9K629_9CAUD</name>
<dbReference type="Proteomes" id="UP000832072">
    <property type="component" value="Segment"/>
</dbReference>
<gene>
    <name evidence="1" type="ORF">EHEKIMEA_00002</name>
</gene>
<organism evidence="1 2">
    <name type="scientific">Cronobacter phage LPCS28</name>
    <dbReference type="NCBI Taxonomy" id="2924885"/>
    <lineage>
        <taxon>Viruses</taxon>
        <taxon>Duplodnaviria</taxon>
        <taxon>Heunggongvirae</taxon>
        <taxon>Uroviricota</taxon>
        <taxon>Caudoviricetes</taxon>
        <taxon>Pantevenvirales</taxon>
        <taxon>Straboviridae</taxon>
        <taxon>Nanhuvirus</taxon>
        <taxon>Nanhuvirus LPCS28</taxon>
    </lineage>
</organism>
<evidence type="ECO:0000313" key="1">
    <source>
        <dbReference type="EMBL" id="UNY46909.1"/>
    </source>
</evidence>
<reference evidence="1 2" key="1">
    <citation type="submission" date="2022-02" db="EMBL/GenBank/DDBJ databases">
        <authorList>
            <person name="Tian F."/>
            <person name="Li J."/>
            <person name="Li F."/>
            <person name="Tong Y."/>
        </authorList>
    </citation>
    <scope>NUCLEOTIDE SEQUENCE [LARGE SCALE GENOMIC DNA]</scope>
</reference>
<sequence>MFSIQKCCNLSSRCYYDLIETKQIEENIMSNERLQWLLVGQFEQKAVNVKDKLTTKPAKLGIASPGVKVVKADPSYHNKGFKW</sequence>
<evidence type="ECO:0000313" key="2">
    <source>
        <dbReference type="Proteomes" id="UP000832072"/>
    </source>
</evidence>
<keyword evidence="2" id="KW-1185">Reference proteome</keyword>
<accession>A0AAE9K629</accession>
<protein>
    <submittedName>
        <fullName evidence="1">Uncharacterized protein</fullName>
    </submittedName>
</protein>